<sequence>MQSGYWVQGNAKLIQKKMSSEGETPYVVQSKMDRWIDERMMEHVQYMASCGMPELLRCSKVVQEMSSNYHGVMEQKV</sequence>
<keyword evidence="2" id="KW-1185">Reference proteome</keyword>
<dbReference type="AlphaFoldDB" id="A0A5B7EPE7"/>
<evidence type="ECO:0000313" key="2">
    <source>
        <dbReference type="Proteomes" id="UP000324222"/>
    </source>
</evidence>
<proteinExistence type="predicted"/>
<reference evidence="1 2" key="1">
    <citation type="submission" date="2019-05" db="EMBL/GenBank/DDBJ databases">
        <title>Another draft genome of Portunus trituberculatus and its Hox gene families provides insights of decapod evolution.</title>
        <authorList>
            <person name="Jeong J.-H."/>
            <person name="Song I."/>
            <person name="Kim S."/>
            <person name="Choi T."/>
            <person name="Kim D."/>
            <person name="Ryu S."/>
            <person name="Kim W."/>
        </authorList>
    </citation>
    <scope>NUCLEOTIDE SEQUENCE [LARGE SCALE GENOMIC DNA]</scope>
    <source>
        <tissue evidence="1">Muscle</tissue>
    </source>
</reference>
<comment type="caution">
    <text evidence="1">The sequence shown here is derived from an EMBL/GenBank/DDBJ whole genome shotgun (WGS) entry which is preliminary data.</text>
</comment>
<name>A0A5B7EPE7_PORTR</name>
<organism evidence="1 2">
    <name type="scientific">Portunus trituberculatus</name>
    <name type="common">Swimming crab</name>
    <name type="synonym">Neptunus trituberculatus</name>
    <dbReference type="NCBI Taxonomy" id="210409"/>
    <lineage>
        <taxon>Eukaryota</taxon>
        <taxon>Metazoa</taxon>
        <taxon>Ecdysozoa</taxon>
        <taxon>Arthropoda</taxon>
        <taxon>Crustacea</taxon>
        <taxon>Multicrustacea</taxon>
        <taxon>Malacostraca</taxon>
        <taxon>Eumalacostraca</taxon>
        <taxon>Eucarida</taxon>
        <taxon>Decapoda</taxon>
        <taxon>Pleocyemata</taxon>
        <taxon>Brachyura</taxon>
        <taxon>Eubrachyura</taxon>
        <taxon>Portunoidea</taxon>
        <taxon>Portunidae</taxon>
        <taxon>Portuninae</taxon>
        <taxon>Portunus</taxon>
    </lineage>
</organism>
<evidence type="ECO:0000313" key="1">
    <source>
        <dbReference type="EMBL" id="MPC34264.1"/>
    </source>
</evidence>
<protein>
    <submittedName>
        <fullName evidence="1">Uncharacterized protein</fullName>
    </submittedName>
</protein>
<accession>A0A5B7EPE7</accession>
<dbReference type="EMBL" id="VSRR010003017">
    <property type="protein sequence ID" value="MPC34264.1"/>
    <property type="molecule type" value="Genomic_DNA"/>
</dbReference>
<dbReference type="Proteomes" id="UP000324222">
    <property type="component" value="Unassembled WGS sequence"/>
</dbReference>
<gene>
    <name evidence="1" type="ORF">E2C01_027648</name>
</gene>